<keyword evidence="1" id="KW-0472">Membrane</keyword>
<gene>
    <name evidence="3" type="ORF">D9615_004424</name>
</gene>
<comment type="caution">
    <text evidence="3">The sequence shown here is derived from an EMBL/GenBank/DDBJ whole genome shotgun (WGS) entry which is preliminary data.</text>
</comment>
<accession>A0A8H5HEL8</accession>
<dbReference type="AlphaFoldDB" id="A0A8H5HEL8"/>
<feature type="transmembrane region" description="Helical" evidence="1">
    <location>
        <begin position="123"/>
        <end position="145"/>
    </location>
</feature>
<dbReference type="EMBL" id="JAACJP010000009">
    <property type="protein sequence ID" value="KAF5382141.1"/>
    <property type="molecule type" value="Genomic_DNA"/>
</dbReference>
<dbReference type="Pfam" id="PF20153">
    <property type="entry name" value="DUF6535"/>
    <property type="match status" value="1"/>
</dbReference>
<dbReference type="Proteomes" id="UP000565441">
    <property type="component" value="Unassembled WGS sequence"/>
</dbReference>
<organism evidence="3 4">
    <name type="scientific">Tricholomella constricta</name>
    <dbReference type="NCBI Taxonomy" id="117010"/>
    <lineage>
        <taxon>Eukaryota</taxon>
        <taxon>Fungi</taxon>
        <taxon>Dikarya</taxon>
        <taxon>Basidiomycota</taxon>
        <taxon>Agaricomycotina</taxon>
        <taxon>Agaricomycetes</taxon>
        <taxon>Agaricomycetidae</taxon>
        <taxon>Agaricales</taxon>
        <taxon>Tricholomatineae</taxon>
        <taxon>Lyophyllaceae</taxon>
        <taxon>Tricholomella</taxon>
    </lineage>
</organism>
<keyword evidence="1" id="KW-1133">Transmembrane helix</keyword>
<proteinExistence type="predicted"/>
<protein>
    <recommendedName>
        <fullName evidence="2">DUF6535 domain-containing protein</fullName>
    </recommendedName>
</protein>
<name>A0A8H5HEL8_9AGAR</name>
<feature type="transmembrane region" description="Helical" evidence="1">
    <location>
        <begin position="214"/>
        <end position="237"/>
    </location>
</feature>
<evidence type="ECO:0000313" key="3">
    <source>
        <dbReference type="EMBL" id="KAF5382141.1"/>
    </source>
</evidence>
<evidence type="ECO:0000313" key="4">
    <source>
        <dbReference type="Proteomes" id="UP000565441"/>
    </source>
</evidence>
<evidence type="ECO:0000256" key="1">
    <source>
        <dbReference type="SAM" id="Phobius"/>
    </source>
</evidence>
<reference evidence="3 4" key="1">
    <citation type="journal article" date="2020" name="ISME J.">
        <title>Uncovering the hidden diversity of litter-decomposition mechanisms in mushroom-forming fungi.</title>
        <authorList>
            <person name="Floudas D."/>
            <person name="Bentzer J."/>
            <person name="Ahren D."/>
            <person name="Johansson T."/>
            <person name="Persson P."/>
            <person name="Tunlid A."/>
        </authorList>
    </citation>
    <scope>NUCLEOTIDE SEQUENCE [LARGE SCALE GENOMIC DNA]</scope>
    <source>
        <strain evidence="3 4">CBS 661.87</strain>
    </source>
</reference>
<sequence>MRNARAYREILLDLSTQPVAPVPGRSSSVWNPLLKCTKDNTVPTLERWRGGLDTLLIFVGLFSAIVTAFLVESLKSLQPDEGARTNELLANLTDIIIALNAQHITASLSVKQPNHFVPSSSDIRVNICWSIALIISMSVAALAVAGRGALALLLRSEGDAAAQLTEIYQRWTLAKVSLGPFLEALPQVLLVPFALFVVGLLDTLFTASPEVTPITAASSVCAFIVAMVGALLCAAVLHGIRYPKVSPYQTSISRYMNSWNNPKDPETDLETSALLLPHGHEEGGLSSSSRRVYHLAVQEIFDDETLDQASAALEGVMHNFNLSERFYDQVEFPDLEFRTILHLLSPEGSFRSNLSAARMVQKLCLGPDGNSKGKYLYTMAYDGFSSYQRSALLTAVRRAAEHHLVNRPNMANESPNKILLMAMAALIPTKGRAEYPHPILTLLSANYLTRQPMHSVPPELVEAYKDTVWFGVSMLVRLLNIDTECISPSDHVKLDGALIAVIGPCTLQPEYGTEILLSMMNSPTMAPSTSYQDSVDYDMVAECLVRWVAGGENALNTAMAVVDQVLREYFNPDPMNYRPAHRSYLRAVHHVMMLVYQATRVSSPQSLLFCTKFILKVAETFIWDVGRFMTLRIISRFIVLWNENSKAVDMKDLRACREALTYAYRWTLYKASSFGEYDINVPEFQDTLPPREIFLSELRREWLRCHSDGNLETPAPVGIEPKYGKDATLMPLPLPGWGLDGEEDKRTTGSDVI</sequence>
<feature type="domain" description="DUF6535" evidence="2">
    <location>
        <begin position="30"/>
        <end position="206"/>
    </location>
</feature>
<evidence type="ECO:0000259" key="2">
    <source>
        <dbReference type="Pfam" id="PF20153"/>
    </source>
</evidence>
<dbReference type="InterPro" id="IPR045338">
    <property type="entry name" value="DUF6535"/>
</dbReference>
<feature type="transmembrane region" description="Helical" evidence="1">
    <location>
        <begin position="188"/>
        <end position="208"/>
    </location>
</feature>
<keyword evidence="4" id="KW-1185">Reference proteome</keyword>
<feature type="transmembrane region" description="Helical" evidence="1">
    <location>
        <begin position="54"/>
        <end position="71"/>
    </location>
</feature>
<keyword evidence="1" id="KW-0812">Transmembrane</keyword>
<dbReference type="OrthoDB" id="3221808at2759"/>